<feature type="compositionally biased region" description="Basic and acidic residues" evidence="1">
    <location>
        <begin position="408"/>
        <end position="419"/>
    </location>
</feature>
<organism evidence="3 4">
    <name type="scientific">Actinoplanes friuliensis DSM 7358</name>
    <dbReference type="NCBI Taxonomy" id="1246995"/>
    <lineage>
        <taxon>Bacteria</taxon>
        <taxon>Bacillati</taxon>
        <taxon>Actinomycetota</taxon>
        <taxon>Actinomycetes</taxon>
        <taxon>Micromonosporales</taxon>
        <taxon>Micromonosporaceae</taxon>
        <taxon>Actinoplanes</taxon>
    </lineage>
</organism>
<dbReference type="HOGENOM" id="CLU_433228_0_0_11"/>
<feature type="transmembrane region" description="Helical" evidence="2">
    <location>
        <begin position="54"/>
        <end position="76"/>
    </location>
</feature>
<feature type="compositionally biased region" description="Basic and acidic residues" evidence="1">
    <location>
        <begin position="607"/>
        <end position="617"/>
    </location>
</feature>
<keyword evidence="2" id="KW-0472">Membrane</keyword>
<dbReference type="AlphaFoldDB" id="U5VUT0"/>
<reference evidence="3 4" key="1">
    <citation type="journal article" date="2014" name="J. Biotechnol.">
        <title>Complete genome sequence of the actinobacterium Actinoplanes friuliensis HAG 010964, producer of the lipopeptide antibiotic friulimycin.</title>
        <authorList>
            <person name="Ruckert C."/>
            <person name="Szczepanowski R."/>
            <person name="Albersmeier A."/>
            <person name="Goesmann A."/>
            <person name="Fischer N."/>
            <person name="Steinkamper A."/>
            <person name="Puhler A."/>
            <person name="Biener R."/>
            <person name="Schwartz D."/>
            <person name="Kalinowski J."/>
        </authorList>
    </citation>
    <scope>NUCLEOTIDE SEQUENCE [LARGE SCALE GENOMIC DNA]</scope>
    <source>
        <strain evidence="3 4">DSM 7358</strain>
    </source>
</reference>
<gene>
    <name evidence="3" type="ORF">AFR_05610</name>
</gene>
<evidence type="ECO:0000256" key="1">
    <source>
        <dbReference type="SAM" id="MobiDB-lite"/>
    </source>
</evidence>
<dbReference type="Proteomes" id="UP000017746">
    <property type="component" value="Chromosome"/>
</dbReference>
<keyword evidence="2" id="KW-0812">Transmembrane</keyword>
<protein>
    <submittedName>
        <fullName evidence="3">Uncharacterized protein</fullName>
    </submittedName>
</protein>
<evidence type="ECO:0000313" key="3">
    <source>
        <dbReference type="EMBL" id="AGZ39411.1"/>
    </source>
</evidence>
<sequence>MTDTLFLVVAADGYGPSVRHLRSIIYALVLAPAVWILCGVGFDQDLTGRARDNGGIESLSGVLLLLLAGAAYSILLFSPISPLGPLLAGLAFVGVGAWARLAPDQYAGIWPPNVVKEGFDVSTPGYGLAVLLAVPMLCTALSARRWKGFEPPEILLIGTIGRARGAAPVAGTPIAAERTTVIPQQRQYQVPPAQSFPPPQSFPQGQPTYGTPAATPFPANGDENTTVVPAQATTVLPQEDDEEKTTVMSLGRPAASAPTSPARPPADEVTTLLTPPGRPHEEPATIAVSSPADDRTEVLTSAHEGSVAGAAAPDEFSNQTTREVADSESTRDVVSDQPTHDVAASENTADVSADEATRDMSADEATRDMSADEVTRDVAGDEATRDVGGDEVTRDVVAEDDEPTRPVIADEARGEETTRDAGAGQVTHDLAGDETTRLAVVPPAPGRYEPHGSGEETTRLVFPAAAEAQGDNDKTEALQLPAATDGERTQLIRSGTVQPPGDRTQLLTFPTPGEAATARNGAADPPGETASRPDEAVTRAATGPGEAATVVNPVGEKTHESTKAMSIVGEERPDPGEDPTTRLSAVRDPGQVTEPRRGAMSATNLERPADEAQDDTRPLTLPAPREATKDS</sequence>
<name>U5VUT0_9ACTN</name>
<feature type="compositionally biased region" description="Basic and acidic residues" evidence="1">
    <location>
        <begin position="323"/>
        <end position="334"/>
    </location>
</feature>
<dbReference type="KEGG" id="afs:AFR_05610"/>
<feature type="compositionally biased region" description="Basic and acidic residues" evidence="1">
    <location>
        <begin position="355"/>
        <end position="397"/>
    </location>
</feature>
<feature type="transmembrane region" description="Helical" evidence="2">
    <location>
        <begin position="24"/>
        <end position="42"/>
    </location>
</feature>
<feature type="region of interest" description="Disordered" evidence="1">
    <location>
        <begin position="493"/>
        <end position="631"/>
    </location>
</feature>
<feature type="region of interest" description="Disordered" evidence="1">
    <location>
        <begin position="237"/>
        <end position="455"/>
    </location>
</feature>
<feature type="region of interest" description="Disordered" evidence="1">
    <location>
        <begin position="185"/>
        <end position="224"/>
    </location>
</feature>
<keyword evidence="4" id="KW-1185">Reference proteome</keyword>
<dbReference type="eggNOG" id="ENOG5030HT7">
    <property type="taxonomic scope" value="Bacteria"/>
</dbReference>
<proteinExistence type="predicted"/>
<dbReference type="PATRIC" id="fig|1246995.3.peg.1138"/>
<keyword evidence="2" id="KW-1133">Transmembrane helix</keyword>
<accession>U5VUT0</accession>
<dbReference type="EMBL" id="CP006272">
    <property type="protein sequence ID" value="AGZ39411.1"/>
    <property type="molecule type" value="Genomic_DNA"/>
</dbReference>
<evidence type="ECO:0000256" key="2">
    <source>
        <dbReference type="SAM" id="Phobius"/>
    </source>
</evidence>
<dbReference type="STRING" id="1246995.AFR_05610"/>
<evidence type="ECO:0000313" key="4">
    <source>
        <dbReference type="Proteomes" id="UP000017746"/>
    </source>
</evidence>